<evidence type="ECO:0000256" key="1">
    <source>
        <dbReference type="ARBA" id="ARBA00022679"/>
    </source>
</evidence>
<dbReference type="Proteomes" id="UP001596160">
    <property type="component" value="Unassembled WGS sequence"/>
</dbReference>
<dbReference type="Gene3D" id="3.40.630.30">
    <property type="match status" value="2"/>
</dbReference>
<keyword evidence="5" id="KW-1185">Reference proteome</keyword>
<dbReference type="InterPro" id="IPR016181">
    <property type="entry name" value="Acyl_CoA_acyltransferase"/>
</dbReference>
<protein>
    <submittedName>
        <fullName evidence="4">GNAT family N-acetyltransferase</fullName>
        <ecNumber evidence="4">2.3.1.-</ecNumber>
    </submittedName>
</protein>
<comment type="caution">
    <text evidence="4">The sequence shown here is derived from an EMBL/GenBank/DDBJ whole genome shotgun (WGS) entry which is preliminary data.</text>
</comment>
<feature type="domain" description="N-acetyltransferase" evidence="3">
    <location>
        <begin position="1"/>
        <end position="125"/>
    </location>
</feature>
<evidence type="ECO:0000256" key="2">
    <source>
        <dbReference type="ARBA" id="ARBA00023315"/>
    </source>
</evidence>
<dbReference type="Pfam" id="PF00583">
    <property type="entry name" value="Acetyltransf_1"/>
    <property type="match status" value="2"/>
</dbReference>
<accession>A0ABW0AUK0</accession>
<organism evidence="4 5">
    <name type="scientific">Streptomyces amakusaensis</name>
    <dbReference type="NCBI Taxonomy" id="67271"/>
    <lineage>
        <taxon>Bacteria</taxon>
        <taxon>Bacillati</taxon>
        <taxon>Actinomycetota</taxon>
        <taxon>Actinomycetes</taxon>
        <taxon>Kitasatosporales</taxon>
        <taxon>Streptomycetaceae</taxon>
        <taxon>Streptomyces</taxon>
    </lineage>
</organism>
<evidence type="ECO:0000313" key="5">
    <source>
        <dbReference type="Proteomes" id="UP001596160"/>
    </source>
</evidence>
<dbReference type="SUPFAM" id="SSF55729">
    <property type="entry name" value="Acyl-CoA N-acyltransferases (Nat)"/>
    <property type="match status" value="2"/>
</dbReference>
<gene>
    <name evidence="4" type="ORF">ACFPRH_28855</name>
</gene>
<name>A0ABW0AUK0_9ACTN</name>
<keyword evidence="2 4" id="KW-0012">Acyltransferase</keyword>
<dbReference type="PANTHER" id="PTHR43877">
    <property type="entry name" value="AMINOALKYLPHOSPHONATE N-ACETYLTRANSFERASE-RELATED-RELATED"/>
    <property type="match status" value="1"/>
</dbReference>
<dbReference type="EC" id="2.3.1.-" evidence="4"/>
<dbReference type="EMBL" id="JBHSKP010000025">
    <property type="protein sequence ID" value="MFC5155732.1"/>
    <property type="molecule type" value="Genomic_DNA"/>
</dbReference>
<proteinExistence type="predicted"/>
<dbReference type="GO" id="GO:0016746">
    <property type="term" value="F:acyltransferase activity"/>
    <property type="evidence" value="ECO:0007669"/>
    <property type="project" value="UniProtKB-KW"/>
</dbReference>
<dbReference type="InterPro" id="IPR000182">
    <property type="entry name" value="GNAT_dom"/>
</dbReference>
<dbReference type="CDD" id="cd04301">
    <property type="entry name" value="NAT_SF"/>
    <property type="match status" value="2"/>
</dbReference>
<keyword evidence="1 4" id="KW-0808">Transferase</keyword>
<feature type="domain" description="N-acetyltransferase" evidence="3">
    <location>
        <begin position="126"/>
        <end position="279"/>
    </location>
</feature>
<reference evidence="5" key="1">
    <citation type="journal article" date="2019" name="Int. J. Syst. Evol. Microbiol.">
        <title>The Global Catalogue of Microorganisms (GCM) 10K type strain sequencing project: providing services to taxonomists for standard genome sequencing and annotation.</title>
        <authorList>
            <consortium name="The Broad Institute Genomics Platform"/>
            <consortium name="The Broad Institute Genome Sequencing Center for Infectious Disease"/>
            <person name="Wu L."/>
            <person name="Ma J."/>
        </authorList>
    </citation>
    <scope>NUCLEOTIDE SEQUENCE [LARGE SCALE GENOMIC DNA]</scope>
    <source>
        <strain evidence="5">PCU 266</strain>
    </source>
</reference>
<dbReference type="RefSeq" id="WP_344483846.1">
    <property type="nucleotide sequence ID" value="NZ_BAAASB010000022.1"/>
</dbReference>
<sequence>MTTTLRPTGPLQQKAAGARSRRYEVCDNSRPVGTIEIATFPSLGPAVGTVRSLRIDEADRRRGRGTVAALAAEEVLRGWGCDQVRVSVPPEAPGAAALAGVLGYTERSRNMVKTLPALPPPLPDGTLARPMNEAEFALWWEEGLRSYAQSWAEQGLTPAEALAKAEADRAAGLPDGRATAGVRLEVLEHHGVPVGLLYLGRHEVLPGETGAYVYDVEVAEEHRGRGHGRSLLLLAERRALESGARLLGLHVFADNAPALGLYTSLGHRTTAVHFSKRLL</sequence>
<dbReference type="PROSITE" id="PS51186">
    <property type="entry name" value="GNAT"/>
    <property type="match status" value="2"/>
</dbReference>
<dbReference type="InterPro" id="IPR050832">
    <property type="entry name" value="Bact_Acetyltransf"/>
</dbReference>
<evidence type="ECO:0000259" key="3">
    <source>
        <dbReference type="PROSITE" id="PS51186"/>
    </source>
</evidence>
<evidence type="ECO:0000313" key="4">
    <source>
        <dbReference type="EMBL" id="MFC5155732.1"/>
    </source>
</evidence>